<dbReference type="RefSeq" id="WP_114833418.1">
    <property type="nucleotide sequence ID" value="NZ_LR699114.1"/>
</dbReference>
<dbReference type="EMBL" id="QQAX01000002">
    <property type="protein sequence ID" value="RDI48611.1"/>
    <property type="molecule type" value="Genomic_DNA"/>
</dbReference>
<feature type="transmembrane region" description="Helical" evidence="1">
    <location>
        <begin position="26"/>
        <end position="46"/>
    </location>
</feature>
<gene>
    <name evidence="2" type="ORF">C8D86_10239</name>
</gene>
<organism evidence="2 3">
    <name type="scientific">Aquicella lusitana</name>
    <dbReference type="NCBI Taxonomy" id="254246"/>
    <lineage>
        <taxon>Bacteria</taxon>
        <taxon>Pseudomonadati</taxon>
        <taxon>Pseudomonadota</taxon>
        <taxon>Gammaproteobacteria</taxon>
        <taxon>Legionellales</taxon>
        <taxon>Coxiellaceae</taxon>
        <taxon>Aquicella</taxon>
    </lineage>
</organism>
<keyword evidence="1" id="KW-0812">Transmembrane</keyword>
<reference evidence="2 3" key="1">
    <citation type="submission" date="2018-07" db="EMBL/GenBank/DDBJ databases">
        <title>Genomic Encyclopedia of Type Strains, Phase IV (KMG-IV): sequencing the most valuable type-strain genomes for metagenomic binning, comparative biology and taxonomic classification.</title>
        <authorList>
            <person name="Goeker M."/>
        </authorList>
    </citation>
    <scope>NUCLEOTIDE SEQUENCE [LARGE SCALE GENOMIC DNA]</scope>
    <source>
        <strain evidence="2 3">DSM 16500</strain>
    </source>
</reference>
<protein>
    <submittedName>
        <fullName evidence="2">Uncharacterized protein</fullName>
    </submittedName>
</protein>
<evidence type="ECO:0000256" key="1">
    <source>
        <dbReference type="SAM" id="Phobius"/>
    </source>
</evidence>
<keyword evidence="3" id="KW-1185">Reference proteome</keyword>
<comment type="caution">
    <text evidence="2">The sequence shown here is derived from an EMBL/GenBank/DDBJ whole genome shotgun (WGS) entry which is preliminary data.</text>
</comment>
<accession>A0A370GYD8</accession>
<keyword evidence="1" id="KW-1133">Transmembrane helix</keyword>
<proteinExistence type="predicted"/>
<sequence>MWGRRHEIARLHSDFYRDQYRKTLRWLMMTVFIMFALIAAIIYFILVIPSQQHYANTIEGKILPMPPQTQTGQSAWR</sequence>
<evidence type="ECO:0000313" key="3">
    <source>
        <dbReference type="Proteomes" id="UP000254720"/>
    </source>
</evidence>
<name>A0A370GYD8_9COXI</name>
<evidence type="ECO:0000313" key="2">
    <source>
        <dbReference type="EMBL" id="RDI48611.1"/>
    </source>
</evidence>
<dbReference type="AlphaFoldDB" id="A0A370GYD8"/>
<keyword evidence="1" id="KW-0472">Membrane</keyword>
<dbReference type="Proteomes" id="UP000254720">
    <property type="component" value="Unassembled WGS sequence"/>
</dbReference>
<dbReference type="OrthoDB" id="5653490at2"/>